<dbReference type="SUPFAM" id="SSF81336">
    <property type="entry name" value="F1F0 ATP synthase subunit A"/>
    <property type="match status" value="1"/>
</dbReference>
<dbReference type="InterPro" id="IPR035908">
    <property type="entry name" value="F0_ATP_A_sf"/>
</dbReference>
<protein>
    <recommendedName>
        <fullName evidence="11 12">ATP synthase subunit a</fullName>
    </recommendedName>
    <alternativeName>
        <fullName evidence="11">ATP synthase F0 sector subunit a</fullName>
    </alternativeName>
    <alternativeName>
        <fullName evidence="11">F-ATPase subunit 6</fullName>
    </alternativeName>
</protein>
<dbReference type="PANTHER" id="PTHR42823">
    <property type="entry name" value="ATP SYNTHASE SUBUNIT A, CHLOROPLASTIC"/>
    <property type="match status" value="1"/>
</dbReference>
<feature type="transmembrane region" description="Helical" evidence="11">
    <location>
        <begin position="272"/>
        <end position="295"/>
    </location>
</feature>
<dbReference type="Proteomes" id="UP000176877">
    <property type="component" value="Unassembled WGS sequence"/>
</dbReference>
<evidence type="ECO:0000256" key="11">
    <source>
        <dbReference type="HAMAP-Rule" id="MF_01393"/>
    </source>
</evidence>
<keyword evidence="6 11" id="KW-0375">Hydrogen ion transport</keyword>
<dbReference type="GO" id="GO:0005886">
    <property type="term" value="C:plasma membrane"/>
    <property type="evidence" value="ECO:0007669"/>
    <property type="project" value="UniProtKB-SubCell"/>
</dbReference>
<proteinExistence type="inferred from homology"/>
<dbReference type="InterPro" id="IPR023011">
    <property type="entry name" value="ATP_synth_F0_asu_AS"/>
</dbReference>
<comment type="function">
    <text evidence="11 12">Key component of the proton channel; it plays a direct role in the translocation of protons across the membrane.</text>
</comment>
<comment type="subcellular location">
    <subcellularLocation>
        <location evidence="11 12">Cell membrane</location>
        <topology evidence="11 12">Multi-pass membrane protein</topology>
    </subcellularLocation>
    <subcellularLocation>
        <location evidence="1">Membrane</location>
        <topology evidence="1">Multi-pass membrane protein</topology>
    </subcellularLocation>
</comment>
<dbReference type="PANTHER" id="PTHR42823:SF3">
    <property type="entry name" value="ATP SYNTHASE SUBUNIT A, CHLOROPLASTIC"/>
    <property type="match status" value="1"/>
</dbReference>
<keyword evidence="10 11" id="KW-0066">ATP synthesis</keyword>
<dbReference type="AlphaFoldDB" id="A0A1F5S9V2"/>
<reference evidence="13 14" key="1">
    <citation type="journal article" date="2016" name="Nat. Commun.">
        <title>Thousands of microbial genomes shed light on interconnected biogeochemical processes in an aquifer system.</title>
        <authorList>
            <person name="Anantharaman K."/>
            <person name="Brown C.T."/>
            <person name="Hug L.A."/>
            <person name="Sharon I."/>
            <person name="Castelle C.J."/>
            <person name="Probst A.J."/>
            <person name="Thomas B.C."/>
            <person name="Singh A."/>
            <person name="Wilkins M.J."/>
            <person name="Karaoz U."/>
            <person name="Brodie E.L."/>
            <person name="Williams K.H."/>
            <person name="Hubbard S.S."/>
            <person name="Banfield J.F."/>
        </authorList>
    </citation>
    <scope>NUCLEOTIDE SEQUENCE [LARGE SCALE GENOMIC DNA]</scope>
</reference>
<dbReference type="CDD" id="cd00310">
    <property type="entry name" value="ATP-synt_Fo_a_6"/>
    <property type="match status" value="1"/>
</dbReference>
<keyword evidence="9 11" id="KW-0472">Membrane</keyword>
<evidence type="ECO:0000256" key="1">
    <source>
        <dbReference type="ARBA" id="ARBA00004141"/>
    </source>
</evidence>
<evidence type="ECO:0000256" key="3">
    <source>
        <dbReference type="ARBA" id="ARBA00022448"/>
    </source>
</evidence>
<dbReference type="GO" id="GO:0045259">
    <property type="term" value="C:proton-transporting ATP synthase complex"/>
    <property type="evidence" value="ECO:0007669"/>
    <property type="project" value="UniProtKB-KW"/>
</dbReference>
<evidence type="ECO:0000256" key="10">
    <source>
        <dbReference type="ARBA" id="ARBA00023310"/>
    </source>
</evidence>
<comment type="similarity">
    <text evidence="2 11 12">Belongs to the ATPase A chain family.</text>
</comment>
<evidence type="ECO:0000256" key="5">
    <source>
        <dbReference type="ARBA" id="ARBA00022692"/>
    </source>
</evidence>
<feature type="transmembrane region" description="Helical" evidence="11">
    <location>
        <begin position="246"/>
        <end position="266"/>
    </location>
</feature>
<keyword evidence="11" id="KW-1003">Cell membrane</keyword>
<feature type="transmembrane region" description="Helical" evidence="11">
    <location>
        <begin position="61"/>
        <end position="79"/>
    </location>
</feature>
<comment type="caution">
    <text evidence="13">The sequence shown here is derived from an EMBL/GenBank/DDBJ whole genome shotgun (WGS) entry which is preliminary data.</text>
</comment>
<dbReference type="HAMAP" id="MF_01393">
    <property type="entry name" value="ATP_synth_a_bact"/>
    <property type="match status" value="1"/>
</dbReference>
<evidence type="ECO:0000256" key="12">
    <source>
        <dbReference type="RuleBase" id="RU000483"/>
    </source>
</evidence>
<keyword evidence="8 11" id="KW-0406">Ion transport</keyword>
<dbReference type="PRINTS" id="PR00123">
    <property type="entry name" value="ATPASEA"/>
</dbReference>
<organism evidence="13 14">
    <name type="scientific">Candidatus Falkowbacteria bacterium RIFCSPHIGHO2_02_FULL_42_9</name>
    <dbReference type="NCBI Taxonomy" id="1797986"/>
    <lineage>
        <taxon>Bacteria</taxon>
        <taxon>Candidatus Falkowiibacteriota</taxon>
    </lineage>
</organism>
<evidence type="ECO:0000313" key="14">
    <source>
        <dbReference type="Proteomes" id="UP000176877"/>
    </source>
</evidence>
<dbReference type="EMBL" id="MFFT01000009">
    <property type="protein sequence ID" value="OGF23447.1"/>
    <property type="molecule type" value="Genomic_DNA"/>
</dbReference>
<dbReference type="Gene3D" id="1.20.120.220">
    <property type="entry name" value="ATP synthase, F0 complex, subunit A"/>
    <property type="match status" value="1"/>
</dbReference>
<evidence type="ECO:0000256" key="4">
    <source>
        <dbReference type="ARBA" id="ARBA00022547"/>
    </source>
</evidence>
<dbReference type="InterPro" id="IPR000568">
    <property type="entry name" value="ATP_synth_F0_asu"/>
</dbReference>
<name>A0A1F5S9V2_9BACT</name>
<keyword evidence="5 11" id="KW-0812">Transmembrane</keyword>
<evidence type="ECO:0000313" key="13">
    <source>
        <dbReference type="EMBL" id="OGF23447.1"/>
    </source>
</evidence>
<evidence type="ECO:0000256" key="7">
    <source>
        <dbReference type="ARBA" id="ARBA00022989"/>
    </source>
</evidence>
<dbReference type="Pfam" id="PF00119">
    <property type="entry name" value="ATP-synt_A"/>
    <property type="match status" value="1"/>
</dbReference>
<dbReference type="NCBIfam" id="TIGR01131">
    <property type="entry name" value="ATP_synt_6_or_A"/>
    <property type="match status" value="1"/>
</dbReference>
<dbReference type="GO" id="GO:0046933">
    <property type="term" value="F:proton-transporting ATP synthase activity, rotational mechanism"/>
    <property type="evidence" value="ECO:0007669"/>
    <property type="project" value="UniProtKB-UniRule"/>
</dbReference>
<evidence type="ECO:0000256" key="6">
    <source>
        <dbReference type="ARBA" id="ARBA00022781"/>
    </source>
</evidence>
<sequence>MISAVQENTEVQGLTAQTEINPVKSGEAGARSSEQFNGVKQEHTLFAEQIYKIGNFPITNSVLNTWLAVLAVVIFGLYFRRRIKLIPSGVQNFIEAGLEMLFEVFDSVTGSRAKTLKFFPFVFSFFVFILINNWLGLLPGIGSIGQVISEHGEKLFIPFFRGGTADLNTTLALAVIGVVASHIFGVMTIGVWNYLNKFINLEALLEIPGKIFKDPTVLIVNPIKVFVGLLEIISEFAKIASLSFRLFGNIFAGEVLIASMAAIMAFGLPIPFLFLEIMVGAIQALIFAMLILTYLTMMATAEER</sequence>
<dbReference type="PROSITE" id="PS00449">
    <property type="entry name" value="ATPASE_A"/>
    <property type="match status" value="1"/>
</dbReference>
<dbReference type="GO" id="GO:0042777">
    <property type="term" value="P:proton motive force-driven plasma membrane ATP synthesis"/>
    <property type="evidence" value="ECO:0007669"/>
    <property type="project" value="TreeGrafter"/>
</dbReference>
<gene>
    <name evidence="11" type="primary">atpB</name>
    <name evidence="13" type="ORF">A3D45_00875</name>
</gene>
<keyword evidence="3 11" id="KW-0813">Transport</keyword>
<feature type="transmembrane region" description="Helical" evidence="11">
    <location>
        <begin position="171"/>
        <end position="195"/>
    </location>
</feature>
<evidence type="ECO:0000256" key="8">
    <source>
        <dbReference type="ARBA" id="ARBA00023065"/>
    </source>
</evidence>
<evidence type="ECO:0000256" key="9">
    <source>
        <dbReference type="ARBA" id="ARBA00023136"/>
    </source>
</evidence>
<evidence type="ECO:0000256" key="2">
    <source>
        <dbReference type="ARBA" id="ARBA00006810"/>
    </source>
</evidence>
<dbReference type="InterPro" id="IPR045082">
    <property type="entry name" value="ATP_syn_F0_a_bact/chloroplast"/>
</dbReference>
<feature type="transmembrane region" description="Helical" evidence="11">
    <location>
        <begin position="118"/>
        <end position="135"/>
    </location>
</feature>
<keyword evidence="7 11" id="KW-1133">Transmembrane helix</keyword>
<accession>A0A1F5S9V2</accession>
<keyword evidence="4 11" id="KW-0138">CF(0)</keyword>